<proteinExistence type="predicted"/>
<accession>A0A0A7KHP9</accession>
<dbReference type="SUPFAM" id="SSF55073">
    <property type="entry name" value="Nucleotide cyclase"/>
    <property type="match status" value="1"/>
</dbReference>
<dbReference type="AlphaFoldDB" id="A0A0A7KHP9"/>
<dbReference type="InterPro" id="IPR029016">
    <property type="entry name" value="GAF-like_dom_sf"/>
</dbReference>
<dbReference type="Gene3D" id="3.30.450.40">
    <property type="match status" value="2"/>
</dbReference>
<dbReference type="PROSITE" id="PS50887">
    <property type="entry name" value="GGDEF"/>
    <property type="match status" value="1"/>
</dbReference>
<dbReference type="InterPro" id="IPR000160">
    <property type="entry name" value="GGDEF_dom"/>
</dbReference>
<sequence>MTGAPLPSDEYDRLLNLAHYEILDTPAENAFDCITRLAARLLGTPAAAINFVDQSRQWSKSTYGVCEIATPRDASICAWTILQAEPLVIEHLHADPRFAQSPGLMSEPRMHMYAGVPLVTPAGHRIGTLCVTDHQPHPLTQENLQDLQALATLVMDELELRACISALNRGHDVQQRRSVEFQRGLDQTWVLEGVARLMDQNLSPEDMLLSASDLLSDVLNADYIGLLLFDGKVLQVEAAYESSRVSRAAQPLPGHLPDCSNSVTTTLSDLTRPLYVDNYPAFPGALGAVVAAGVHQTAWVPLGVRSGATSVLMAMRLRDNPVMSWRGSDQALLEAIGRSLRSALDRRLEAELASQQARRDPLTGLLNRRALYQDLIQRHLDGRPYLLATLDLDGLKMVNDREGLDQGDKLLQVFARTLKVELGQAGEVYRLCGDGFVVLDDLDEEAVHDAVDTAVLAARQVGALQGVSVGAAHSSEGVGEALLKLADERMSVVKRRRQEVRQHTAALHLQ</sequence>
<dbReference type="SMART" id="SM00267">
    <property type="entry name" value="GGDEF"/>
    <property type="match status" value="1"/>
</dbReference>
<dbReference type="RefSeq" id="WP_039684785.1">
    <property type="nucleotide sequence ID" value="NZ_CP010028.1"/>
</dbReference>
<evidence type="ECO:0000259" key="1">
    <source>
        <dbReference type="PROSITE" id="PS50887"/>
    </source>
</evidence>
<dbReference type="SMART" id="SM00065">
    <property type="entry name" value="GAF"/>
    <property type="match status" value="1"/>
</dbReference>
<evidence type="ECO:0000313" key="3">
    <source>
        <dbReference type="Proteomes" id="UP000030634"/>
    </source>
</evidence>
<name>A0A0A7KHP9_9DEIO</name>
<dbReference type="HOGENOM" id="CLU_000445_11_32_0"/>
<evidence type="ECO:0000313" key="2">
    <source>
        <dbReference type="EMBL" id="AIZ45620.1"/>
    </source>
</evidence>
<dbReference type="Pfam" id="PF01590">
    <property type="entry name" value="GAF"/>
    <property type="match status" value="1"/>
</dbReference>
<dbReference type="CDD" id="cd01949">
    <property type="entry name" value="GGDEF"/>
    <property type="match status" value="1"/>
</dbReference>
<dbReference type="PANTHER" id="PTHR43102">
    <property type="entry name" value="SLR1143 PROTEIN"/>
    <property type="match status" value="1"/>
</dbReference>
<dbReference type="SUPFAM" id="SSF55781">
    <property type="entry name" value="GAF domain-like"/>
    <property type="match status" value="2"/>
</dbReference>
<dbReference type="NCBIfam" id="TIGR00254">
    <property type="entry name" value="GGDEF"/>
    <property type="match status" value="1"/>
</dbReference>
<dbReference type="InterPro" id="IPR029787">
    <property type="entry name" value="Nucleotide_cyclase"/>
</dbReference>
<gene>
    <name evidence="2" type="ORF">QR90_11820</name>
</gene>
<dbReference type="EMBL" id="CP010028">
    <property type="protein sequence ID" value="AIZ45620.1"/>
    <property type="molecule type" value="Genomic_DNA"/>
</dbReference>
<dbReference type="Pfam" id="PF00990">
    <property type="entry name" value="GGDEF"/>
    <property type="match status" value="1"/>
</dbReference>
<dbReference type="InterPro" id="IPR043128">
    <property type="entry name" value="Rev_trsase/Diguanyl_cyclase"/>
</dbReference>
<dbReference type="InterPro" id="IPR003018">
    <property type="entry name" value="GAF"/>
</dbReference>
<dbReference type="Gene3D" id="3.30.70.270">
    <property type="match status" value="1"/>
</dbReference>
<dbReference type="Proteomes" id="UP000030634">
    <property type="component" value="Chromosome"/>
</dbReference>
<organism evidence="2 3">
    <name type="scientific">Deinococcus radiopugnans</name>
    <dbReference type="NCBI Taxonomy" id="57497"/>
    <lineage>
        <taxon>Bacteria</taxon>
        <taxon>Thermotogati</taxon>
        <taxon>Deinococcota</taxon>
        <taxon>Deinococci</taxon>
        <taxon>Deinococcales</taxon>
        <taxon>Deinococcaceae</taxon>
        <taxon>Deinococcus</taxon>
    </lineage>
</organism>
<dbReference type="PANTHER" id="PTHR43102:SF2">
    <property type="entry name" value="GAF DOMAIN-CONTAINING PROTEIN"/>
    <property type="match status" value="1"/>
</dbReference>
<dbReference type="KEGG" id="dsw:QR90_11820"/>
<dbReference type="STRING" id="1182571.QR90_11820"/>
<feature type="domain" description="GGDEF" evidence="1">
    <location>
        <begin position="383"/>
        <end position="509"/>
    </location>
</feature>
<reference evidence="3" key="1">
    <citation type="submission" date="2014-11" db="EMBL/GenBank/DDBJ databases">
        <title>Hymenobacter sp. DG25B genome submission.</title>
        <authorList>
            <person name="Jung H.-Y."/>
            <person name="Kim M.K."/>
            <person name="Srinivasan S."/>
            <person name="Lim S."/>
        </authorList>
    </citation>
    <scope>NUCLEOTIDE SEQUENCE [LARGE SCALE GENOMIC DNA]</scope>
    <source>
        <strain evidence="3">DY59</strain>
    </source>
</reference>
<protein>
    <submittedName>
        <fullName evidence="2">Diguanylate cyclase</fullName>
    </submittedName>
</protein>